<reference evidence="1 2" key="2">
    <citation type="journal article" date="2019" name="G3 (Bethesda)">
        <title>Hybrid Assembly of the Genome of the Entomopathogenic Nematode Steinernema carpocapsae Identifies the X-Chromosome.</title>
        <authorList>
            <person name="Serra L."/>
            <person name="Macchietto M."/>
            <person name="Macias-Munoz A."/>
            <person name="McGill C.J."/>
            <person name="Rodriguez I.M."/>
            <person name="Rodriguez B."/>
            <person name="Murad R."/>
            <person name="Mortazavi A."/>
        </authorList>
    </citation>
    <scope>NUCLEOTIDE SEQUENCE [LARGE SCALE GENOMIC DNA]</scope>
    <source>
        <strain evidence="1 2">ALL</strain>
    </source>
</reference>
<evidence type="ECO:0000313" key="2">
    <source>
        <dbReference type="Proteomes" id="UP000298663"/>
    </source>
</evidence>
<organism evidence="1 2">
    <name type="scientific">Steinernema carpocapsae</name>
    <name type="common">Entomopathogenic nematode</name>
    <dbReference type="NCBI Taxonomy" id="34508"/>
    <lineage>
        <taxon>Eukaryota</taxon>
        <taxon>Metazoa</taxon>
        <taxon>Ecdysozoa</taxon>
        <taxon>Nematoda</taxon>
        <taxon>Chromadorea</taxon>
        <taxon>Rhabditida</taxon>
        <taxon>Tylenchina</taxon>
        <taxon>Panagrolaimomorpha</taxon>
        <taxon>Strongyloidoidea</taxon>
        <taxon>Steinernematidae</taxon>
        <taxon>Steinernema</taxon>
    </lineage>
</organism>
<comment type="caution">
    <text evidence="1">The sequence shown here is derived from an EMBL/GenBank/DDBJ whole genome shotgun (WGS) entry which is preliminary data.</text>
</comment>
<keyword evidence="2" id="KW-1185">Reference proteome</keyword>
<evidence type="ECO:0000313" key="1">
    <source>
        <dbReference type="EMBL" id="TKR69290.1"/>
    </source>
</evidence>
<dbReference type="Proteomes" id="UP000298663">
    <property type="component" value="Unassembled WGS sequence"/>
</dbReference>
<protein>
    <submittedName>
        <fullName evidence="1">Uncharacterized protein</fullName>
    </submittedName>
</protein>
<dbReference type="AlphaFoldDB" id="A0A4U5MIS6"/>
<dbReference type="EMBL" id="AZBU02000007">
    <property type="protein sequence ID" value="TKR69290.1"/>
    <property type="molecule type" value="Genomic_DNA"/>
</dbReference>
<reference evidence="1 2" key="1">
    <citation type="journal article" date="2015" name="Genome Biol.">
        <title>Comparative genomics of Steinernema reveals deeply conserved gene regulatory networks.</title>
        <authorList>
            <person name="Dillman A.R."/>
            <person name="Macchietto M."/>
            <person name="Porter C.F."/>
            <person name="Rogers A."/>
            <person name="Williams B."/>
            <person name="Antoshechkin I."/>
            <person name="Lee M.M."/>
            <person name="Goodwin Z."/>
            <person name="Lu X."/>
            <person name="Lewis E.E."/>
            <person name="Goodrich-Blair H."/>
            <person name="Stock S.P."/>
            <person name="Adams B.J."/>
            <person name="Sternberg P.W."/>
            <person name="Mortazavi A."/>
        </authorList>
    </citation>
    <scope>NUCLEOTIDE SEQUENCE [LARGE SCALE GENOMIC DNA]</scope>
    <source>
        <strain evidence="1 2">ALL</strain>
    </source>
</reference>
<gene>
    <name evidence="1" type="ORF">L596_021467</name>
</gene>
<name>A0A4U5MIS6_STECR</name>
<sequence>MTKFYTNVVHKLKEENATDCQINDVKKRLRMSEGFVEGRTVIVKLEGAQATNLSKTVASNMLNFVDLLFRQPVDSKTNAMARAVVSQYSSNHICLREEERDNVTTVDDIYTSLTKARHQTSR</sequence>
<accession>A0A4U5MIS6</accession>
<proteinExistence type="predicted"/>